<dbReference type="EMBL" id="CAJFCW020000005">
    <property type="protein sequence ID" value="CAG9118285.1"/>
    <property type="molecule type" value="Genomic_DNA"/>
</dbReference>
<protein>
    <submittedName>
        <fullName evidence="3">Uncharacterized protein</fullName>
    </submittedName>
</protein>
<keyword evidence="2" id="KW-0812">Transmembrane</keyword>
<dbReference type="EMBL" id="CAJFDH010000005">
    <property type="protein sequence ID" value="CAD5223598.1"/>
    <property type="molecule type" value="Genomic_DNA"/>
</dbReference>
<evidence type="ECO:0000313" key="4">
    <source>
        <dbReference type="Proteomes" id="UP000614601"/>
    </source>
</evidence>
<dbReference type="Proteomes" id="UP000614601">
    <property type="component" value="Unassembled WGS sequence"/>
</dbReference>
<dbReference type="OrthoDB" id="2102561at2759"/>
<dbReference type="GO" id="GO:0008202">
    <property type="term" value="P:steroid metabolic process"/>
    <property type="evidence" value="ECO:0007669"/>
    <property type="project" value="TreeGrafter"/>
</dbReference>
<feature type="transmembrane region" description="Helical" evidence="2">
    <location>
        <begin position="20"/>
        <end position="43"/>
    </location>
</feature>
<comment type="caution">
    <text evidence="3">The sequence shown here is derived from an EMBL/GenBank/DDBJ whole genome shotgun (WGS) entry which is preliminary data.</text>
</comment>
<dbReference type="Pfam" id="PF00106">
    <property type="entry name" value="adh_short"/>
    <property type="match status" value="1"/>
</dbReference>
<dbReference type="PROSITE" id="PS00061">
    <property type="entry name" value="ADH_SHORT"/>
    <property type="match status" value="1"/>
</dbReference>
<gene>
    <name evidence="3" type="ORF">BOKJ2_LOCUS10368</name>
</gene>
<dbReference type="GO" id="GO:0016491">
    <property type="term" value="F:oxidoreductase activity"/>
    <property type="evidence" value="ECO:0007669"/>
    <property type="project" value="UniProtKB-KW"/>
</dbReference>
<dbReference type="InterPro" id="IPR020904">
    <property type="entry name" value="Sc_DH/Rdtase_CS"/>
</dbReference>
<sequence length="412" mass="46771">MFEEVPDLLLDWKVISFYQEIANLNISVVLVTLFAFAVLYFIYNNGERRFHLNPNRIVNECRRNYVLITGCDSGFGQKLAITLAERGVNVFAACLTEAGEEQMKRETLEFGGWVHTIRLDITSQESVDKCFKTVSSTLKKQKAKLWSLVNNAGFCAFYGPSDWVTTEEYKTSIDVNLLGTIRMSQKFIPLLKRSRGRLVTMVSISGRIHGFYTAPYVTAKYGLEGFMDSVRLELRPFGVTAHIIEPGAFKTTLLNKNAMLDRVNKTWMKLPKHVQNEYGEEFKENFISQWMSGVDLVANPNLTEVINAYMHAILSTRPKTRYVCGLDARLLFLPLSFLPSAVQDFILAFLPRLQLAPALVPKATTVKETAIEYDDDSEYTITQVKNTVIDENFNEKFLKNGISHENGGLEAY</sequence>
<dbReference type="PANTHER" id="PTHR43313">
    <property type="entry name" value="SHORT-CHAIN DEHYDROGENASE/REDUCTASE FAMILY 9C"/>
    <property type="match status" value="1"/>
</dbReference>
<evidence type="ECO:0000313" key="3">
    <source>
        <dbReference type="EMBL" id="CAD5223598.1"/>
    </source>
</evidence>
<keyword evidence="1" id="KW-0560">Oxidoreductase</keyword>
<dbReference type="InterPro" id="IPR036291">
    <property type="entry name" value="NAD(P)-bd_dom_sf"/>
</dbReference>
<keyword evidence="2" id="KW-0472">Membrane</keyword>
<accession>A0A811L8I7</accession>
<reference evidence="3" key="1">
    <citation type="submission" date="2020-09" db="EMBL/GenBank/DDBJ databases">
        <authorList>
            <person name="Kikuchi T."/>
        </authorList>
    </citation>
    <scope>NUCLEOTIDE SEQUENCE</scope>
    <source>
        <strain evidence="3">SH1</strain>
    </source>
</reference>
<organism evidence="3 4">
    <name type="scientific">Bursaphelenchus okinawaensis</name>
    <dbReference type="NCBI Taxonomy" id="465554"/>
    <lineage>
        <taxon>Eukaryota</taxon>
        <taxon>Metazoa</taxon>
        <taxon>Ecdysozoa</taxon>
        <taxon>Nematoda</taxon>
        <taxon>Chromadorea</taxon>
        <taxon>Rhabditida</taxon>
        <taxon>Tylenchina</taxon>
        <taxon>Tylenchomorpha</taxon>
        <taxon>Aphelenchoidea</taxon>
        <taxon>Aphelenchoididae</taxon>
        <taxon>Bursaphelenchus</taxon>
    </lineage>
</organism>
<dbReference type="AlphaFoldDB" id="A0A811L8I7"/>
<dbReference type="SUPFAM" id="SSF51735">
    <property type="entry name" value="NAD(P)-binding Rossmann-fold domains"/>
    <property type="match status" value="1"/>
</dbReference>
<dbReference type="PANTHER" id="PTHR43313:SF1">
    <property type="entry name" value="3BETA-HYDROXYSTEROID DEHYDROGENASE DHS-16"/>
    <property type="match status" value="1"/>
</dbReference>
<evidence type="ECO:0000256" key="2">
    <source>
        <dbReference type="SAM" id="Phobius"/>
    </source>
</evidence>
<evidence type="ECO:0000256" key="1">
    <source>
        <dbReference type="ARBA" id="ARBA00023002"/>
    </source>
</evidence>
<dbReference type="Gene3D" id="3.40.50.720">
    <property type="entry name" value="NAD(P)-binding Rossmann-like Domain"/>
    <property type="match status" value="1"/>
</dbReference>
<proteinExistence type="predicted"/>
<dbReference type="PRINTS" id="PR00081">
    <property type="entry name" value="GDHRDH"/>
</dbReference>
<dbReference type="Proteomes" id="UP000783686">
    <property type="component" value="Unassembled WGS sequence"/>
</dbReference>
<dbReference type="InterPro" id="IPR002347">
    <property type="entry name" value="SDR_fam"/>
</dbReference>
<name>A0A811L8I7_9BILA</name>
<keyword evidence="4" id="KW-1185">Reference proteome</keyword>
<keyword evidence="2" id="KW-1133">Transmembrane helix</keyword>